<dbReference type="EMBL" id="BIFH01000013">
    <property type="protein sequence ID" value="GCD93247.1"/>
    <property type="molecule type" value="Genomic_DNA"/>
</dbReference>
<dbReference type="PANTHER" id="PTHR18968">
    <property type="entry name" value="THIAMINE PYROPHOSPHATE ENZYMES"/>
    <property type="match status" value="1"/>
</dbReference>
<feature type="domain" description="Thiamine pyrophosphate enzyme central" evidence="5">
    <location>
        <begin position="207"/>
        <end position="330"/>
    </location>
</feature>
<dbReference type="AlphaFoldDB" id="A0A401YF98"/>
<evidence type="ECO:0000313" key="8">
    <source>
        <dbReference type="EMBL" id="GCD93247.1"/>
    </source>
</evidence>
<dbReference type="SUPFAM" id="SSF52518">
    <property type="entry name" value="Thiamin diphosphate-binding fold (THDP-binding)"/>
    <property type="match status" value="2"/>
</dbReference>
<dbReference type="Proteomes" id="UP000286931">
    <property type="component" value="Unassembled WGS sequence"/>
</dbReference>
<evidence type="ECO:0000256" key="3">
    <source>
        <dbReference type="RuleBase" id="RU362132"/>
    </source>
</evidence>
<sequence length="554" mass="58965">MPQDRVVDPTGAELVCEILVDEGATHVFGNPGTTEIPFVRALAGRDDIEYVLGLQEATVVAMADGMARLTGRPTFVSLHAAAGLGNGIGALTNAAAAHVPMVVTAGQQDLRHLLSGPVLAGDLAGLAEPTVKWAHEVRTRAEVGPSLRRAFRLALSPPTGPVFLSLPMNLLDERGPSAPERTPAAIRGAAPIDALTSLLDRTPADGVALVYGDEVARSAPAEGIALAETLRAPVWGASWPSANPFPTTHDLWRGYLPPTASGIRETLSDHRLVLVLGARAFLAYFPYAPGPVTDAGTRVVQISDEPDDAGRTTPVELALHGDLRATIARLSTALTDRPRRDAGPASPGPEAAGRAHANGPLDARSIAHVLAATLPDDAVILDEAPVTTDDLRHALRLHRPNRYQWVAGGLGWAMPAAVGAAMAPAREGKRVLCVVGDGSALYSPQALWTAARHRLPITYVVVDNGEYRVLKDNWQIHTPGDHDHSALDLDRPRVDFVALARSMGVEARSVTDNEDLRRTLTAAHRHDRPTLIKAHLPQPPTERRRHQSSDHVCG</sequence>
<evidence type="ECO:0000256" key="2">
    <source>
        <dbReference type="ARBA" id="ARBA00023052"/>
    </source>
</evidence>
<dbReference type="InterPro" id="IPR012001">
    <property type="entry name" value="Thiamin_PyroP_enz_TPP-bd_dom"/>
</dbReference>
<dbReference type="GO" id="GO:0030976">
    <property type="term" value="F:thiamine pyrophosphate binding"/>
    <property type="evidence" value="ECO:0007669"/>
    <property type="project" value="InterPro"/>
</dbReference>
<feature type="domain" description="Thiamine pyrophosphate enzyme N-terminal TPP-binding" evidence="7">
    <location>
        <begin position="10"/>
        <end position="113"/>
    </location>
</feature>
<keyword evidence="9" id="KW-1185">Reference proteome</keyword>
<dbReference type="PANTHER" id="PTHR18968:SF133">
    <property type="entry name" value="BENZOYLFORMATE DECARBOXYLASE"/>
    <property type="match status" value="1"/>
</dbReference>
<dbReference type="GO" id="GO:0000287">
    <property type="term" value="F:magnesium ion binding"/>
    <property type="evidence" value="ECO:0007669"/>
    <property type="project" value="InterPro"/>
</dbReference>
<evidence type="ECO:0000256" key="1">
    <source>
        <dbReference type="ARBA" id="ARBA00007812"/>
    </source>
</evidence>
<evidence type="ECO:0000259" key="7">
    <source>
        <dbReference type="Pfam" id="PF02776"/>
    </source>
</evidence>
<feature type="compositionally biased region" description="Low complexity" evidence="4">
    <location>
        <begin position="343"/>
        <end position="355"/>
    </location>
</feature>
<dbReference type="SUPFAM" id="SSF52467">
    <property type="entry name" value="DHS-like NAD/FAD-binding domain"/>
    <property type="match status" value="1"/>
</dbReference>
<evidence type="ECO:0000259" key="5">
    <source>
        <dbReference type="Pfam" id="PF00205"/>
    </source>
</evidence>
<dbReference type="InterPro" id="IPR029035">
    <property type="entry name" value="DHS-like_NAD/FAD-binding_dom"/>
</dbReference>
<dbReference type="InterPro" id="IPR012000">
    <property type="entry name" value="Thiamin_PyroP_enz_cen_dom"/>
</dbReference>
<dbReference type="Pfam" id="PF00205">
    <property type="entry name" value="TPP_enzyme_M"/>
    <property type="match status" value="1"/>
</dbReference>
<dbReference type="GO" id="GO:0050660">
    <property type="term" value="F:flavin adenine dinucleotide binding"/>
    <property type="evidence" value="ECO:0007669"/>
    <property type="project" value="TreeGrafter"/>
</dbReference>
<evidence type="ECO:0000259" key="6">
    <source>
        <dbReference type="Pfam" id="PF02775"/>
    </source>
</evidence>
<dbReference type="InterPro" id="IPR045229">
    <property type="entry name" value="TPP_enz"/>
</dbReference>
<protein>
    <submittedName>
        <fullName evidence="8">Benzoylformate decarboxylase</fullName>
    </submittedName>
</protein>
<feature type="domain" description="Thiamine pyrophosphate enzyme TPP-binding" evidence="6">
    <location>
        <begin position="393"/>
        <end position="533"/>
    </location>
</feature>
<gene>
    <name evidence="8" type="ORF">EHYA_00890</name>
</gene>
<organism evidence="8 9">
    <name type="scientific">Embleya hyalina</name>
    <dbReference type="NCBI Taxonomy" id="516124"/>
    <lineage>
        <taxon>Bacteria</taxon>
        <taxon>Bacillati</taxon>
        <taxon>Actinomycetota</taxon>
        <taxon>Actinomycetes</taxon>
        <taxon>Kitasatosporales</taxon>
        <taxon>Streptomycetaceae</taxon>
        <taxon>Embleya</taxon>
    </lineage>
</organism>
<evidence type="ECO:0000256" key="4">
    <source>
        <dbReference type="SAM" id="MobiDB-lite"/>
    </source>
</evidence>
<evidence type="ECO:0000313" key="9">
    <source>
        <dbReference type="Proteomes" id="UP000286931"/>
    </source>
</evidence>
<dbReference type="RefSeq" id="WP_126635495.1">
    <property type="nucleotide sequence ID" value="NZ_BIFH01000013.1"/>
</dbReference>
<dbReference type="CDD" id="cd02002">
    <property type="entry name" value="TPP_BFDC"/>
    <property type="match status" value="1"/>
</dbReference>
<reference evidence="8 9" key="1">
    <citation type="submission" date="2018-12" db="EMBL/GenBank/DDBJ databases">
        <title>Draft genome sequence of Embleya hyalina NBRC 13850T.</title>
        <authorList>
            <person name="Komaki H."/>
            <person name="Hosoyama A."/>
            <person name="Kimura A."/>
            <person name="Ichikawa N."/>
            <person name="Tamura T."/>
        </authorList>
    </citation>
    <scope>NUCLEOTIDE SEQUENCE [LARGE SCALE GENOMIC DNA]</scope>
    <source>
        <strain evidence="8 9">NBRC 13850</strain>
    </source>
</reference>
<keyword evidence="2 3" id="KW-0786">Thiamine pyrophosphate</keyword>
<name>A0A401YF98_9ACTN</name>
<comment type="caution">
    <text evidence="8">The sequence shown here is derived from an EMBL/GenBank/DDBJ whole genome shotgun (WGS) entry which is preliminary data.</text>
</comment>
<comment type="similarity">
    <text evidence="1 3">Belongs to the TPP enzyme family.</text>
</comment>
<dbReference type="InterPro" id="IPR011766">
    <property type="entry name" value="TPP_enzyme_TPP-bd"/>
</dbReference>
<accession>A0A401YF98</accession>
<dbReference type="Pfam" id="PF02776">
    <property type="entry name" value="TPP_enzyme_N"/>
    <property type="match status" value="1"/>
</dbReference>
<feature type="region of interest" description="Disordered" evidence="4">
    <location>
        <begin position="524"/>
        <end position="554"/>
    </location>
</feature>
<dbReference type="OrthoDB" id="2443624at2"/>
<dbReference type="CDD" id="cd07035">
    <property type="entry name" value="TPP_PYR_POX_like"/>
    <property type="match status" value="1"/>
</dbReference>
<dbReference type="Gene3D" id="3.40.50.1220">
    <property type="entry name" value="TPP-binding domain"/>
    <property type="match status" value="1"/>
</dbReference>
<feature type="region of interest" description="Disordered" evidence="4">
    <location>
        <begin position="333"/>
        <end position="357"/>
    </location>
</feature>
<dbReference type="Pfam" id="PF02775">
    <property type="entry name" value="TPP_enzyme_C"/>
    <property type="match status" value="1"/>
</dbReference>
<dbReference type="Gene3D" id="3.40.50.970">
    <property type="match status" value="2"/>
</dbReference>
<dbReference type="GO" id="GO:0003984">
    <property type="term" value="F:acetolactate synthase activity"/>
    <property type="evidence" value="ECO:0007669"/>
    <property type="project" value="TreeGrafter"/>
</dbReference>
<proteinExistence type="inferred from homology"/>
<dbReference type="InterPro" id="IPR029061">
    <property type="entry name" value="THDP-binding"/>
</dbReference>